<dbReference type="EMBL" id="ABIC01000004">
    <property type="protein sequence ID" value="EDQ02241.1"/>
    <property type="molecule type" value="Genomic_DNA"/>
</dbReference>
<gene>
    <name evidence="2" type="ORF">KT99_12764</name>
</gene>
<proteinExistence type="predicted"/>
<dbReference type="SMART" id="SM00901">
    <property type="entry name" value="FRG"/>
    <property type="match status" value="1"/>
</dbReference>
<comment type="caution">
    <text evidence="2">The sequence shown here is derived from an EMBL/GenBank/DDBJ whole genome shotgun (WGS) entry which is preliminary data.</text>
</comment>
<sequence length="273" mass="31349">MIKTVSEYLTKVIEALPRFTGDKLPNRCGVVWYRGSGSQSYKLQPKIIWDNQLQSESSHCHNFLVSYKQVLNQRIENSWELYGLMQHHGLPTRLLDWTKSPLVALYFAIVQWEGRTDRATDDPLVWIIDPYALNGSVIGQKIVICPDEMRLRKANCNDLDNNPTAKIKDLDDYLPAPLNPNSLGGNRNKPPIALEASFSHNRITNQQGCFTLHGTDETPIDEYMHRIDARVENIAIDPDSCACLKQELRLYGFDEFFIFQDLDSLSNHLKKHF</sequence>
<evidence type="ECO:0000313" key="2">
    <source>
        <dbReference type="EMBL" id="EDQ02241.1"/>
    </source>
</evidence>
<evidence type="ECO:0000313" key="3">
    <source>
        <dbReference type="Proteomes" id="UP000005839"/>
    </source>
</evidence>
<dbReference type="RefSeq" id="WP_005496683.1">
    <property type="nucleotide sequence ID" value="NZ_ABIC01000004.1"/>
</dbReference>
<dbReference type="InterPro" id="IPR014966">
    <property type="entry name" value="FRG-dom"/>
</dbReference>
<dbReference type="Pfam" id="PF08867">
    <property type="entry name" value="FRG"/>
    <property type="match status" value="1"/>
</dbReference>
<feature type="domain" description="FRG" evidence="1">
    <location>
        <begin position="27"/>
        <end position="126"/>
    </location>
</feature>
<name>A9CZ41_9GAMM</name>
<reference evidence="2 3" key="1">
    <citation type="submission" date="2007-10" db="EMBL/GenBank/DDBJ databases">
        <authorList>
            <person name="Yayanos A."/>
            <person name="Ferriera S."/>
            <person name="Johnson J."/>
            <person name="Kravitz S."/>
            <person name="Halpern A."/>
            <person name="Remington K."/>
            <person name="Beeson K."/>
            <person name="Tran B."/>
            <person name="Rogers Y.-H."/>
            <person name="Friedman R."/>
            <person name="Venter J.C."/>
        </authorList>
    </citation>
    <scope>NUCLEOTIDE SEQUENCE [LARGE SCALE GENOMIC DNA]</scope>
    <source>
        <strain evidence="2 3">KT99</strain>
    </source>
</reference>
<organism evidence="2 3">
    <name type="scientific">Shewanella benthica KT99</name>
    <dbReference type="NCBI Taxonomy" id="314608"/>
    <lineage>
        <taxon>Bacteria</taxon>
        <taxon>Pseudomonadati</taxon>
        <taxon>Pseudomonadota</taxon>
        <taxon>Gammaproteobacteria</taxon>
        <taxon>Alteromonadales</taxon>
        <taxon>Shewanellaceae</taxon>
        <taxon>Shewanella</taxon>
    </lineage>
</organism>
<evidence type="ECO:0000259" key="1">
    <source>
        <dbReference type="SMART" id="SM00901"/>
    </source>
</evidence>
<dbReference type="Proteomes" id="UP000005839">
    <property type="component" value="Unassembled WGS sequence"/>
</dbReference>
<accession>A9CZ41</accession>
<dbReference type="AlphaFoldDB" id="A9CZ41"/>
<protein>
    <recommendedName>
        <fullName evidence="1">FRG domain-containing protein</fullName>
    </recommendedName>
</protein>
<keyword evidence="3" id="KW-1185">Reference proteome</keyword>